<protein>
    <submittedName>
        <fullName evidence="2">Uncharacterized protein</fullName>
    </submittedName>
</protein>
<feature type="transmembrane region" description="Helical" evidence="1">
    <location>
        <begin position="42"/>
        <end position="62"/>
    </location>
</feature>
<keyword evidence="1" id="KW-0812">Transmembrane</keyword>
<sequence length="63" mass="6726">MLIATLLITVGALGRRWRTGRLPRERATARTPRGRRRRGVPVAVPIAFASLGGVTATVAVVCC</sequence>
<dbReference type="RefSeq" id="WP_397061619.1">
    <property type="nucleotide sequence ID" value="NZ_JBIRYL010000001.1"/>
</dbReference>
<keyword evidence="1" id="KW-1133">Transmembrane helix</keyword>
<dbReference type="EMBL" id="JBIRYL010000001">
    <property type="protein sequence ID" value="MFI2230228.1"/>
    <property type="molecule type" value="Genomic_DNA"/>
</dbReference>
<organism evidence="2 3">
    <name type="scientific">Nocardia testacea</name>
    <dbReference type="NCBI Taxonomy" id="248551"/>
    <lineage>
        <taxon>Bacteria</taxon>
        <taxon>Bacillati</taxon>
        <taxon>Actinomycetota</taxon>
        <taxon>Actinomycetes</taxon>
        <taxon>Mycobacteriales</taxon>
        <taxon>Nocardiaceae</taxon>
        <taxon>Nocardia</taxon>
    </lineage>
</organism>
<dbReference type="Proteomes" id="UP001611494">
    <property type="component" value="Unassembled WGS sequence"/>
</dbReference>
<evidence type="ECO:0000313" key="3">
    <source>
        <dbReference type="Proteomes" id="UP001611494"/>
    </source>
</evidence>
<gene>
    <name evidence="2" type="ORF">ACH49Z_10295</name>
</gene>
<keyword evidence="1" id="KW-0472">Membrane</keyword>
<reference evidence="2 3" key="1">
    <citation type="submission" date="2024-10" db="EMBL/GenBank/DDBJ databases">
        <title>The Natural Products Discovery Center: Release of the First 8490 Sequenced Strains for Exploring Actinobacteria Biosynthetic Diversity.</title>
        <authorList>
            <person name="Kalkreuter E."/>
            <person name="Kautsar S.A."/>
            <person name="Yang D."/>
            <person name="Bader C.D."/>
            <person name="Teijaro C.N."/>
            <person name="Fluegel L."/>
            <person name="Davis C.M."/>
            <person name="Simpson J.R."/>
            <person name="Lauterbach L."/>
            <person name="Steele A.D."/>
            <person name="Gui C."/>
            <person name="Meng S."/>
            <person name="Li G."/>
            <person name="Viehrig K."/>
            <person name="Ye F."/>
            <person name="Su P."/>
            <person name="Kiefer A.F."/>
            <person name="Nichols A."/>
            <person name="Cepeda A.J."/>
            <person name="Yan W."/>
            <person name="Fan B."/>
            <person name="Jiang Y."/>
            <person name="Adhikari A."/>
            <person name="Zheng C.-J."/>
            <person name="Schuster L."/>
            <person name="Cowan T.M."/>
            <person name="Smanski M.J."/>
            <person name="Chevrette M.G."/>
            <person name="De Carvalho L.P.S."/>
            <person name="Shen B."/>
        </authorList>
    </citation>
    <scope>NUCLEOTIDE SEQUENCE [LARGE SCALE GENOMIC DNA]</scope>
    <source>
        <strain evidence="2 3">NPDC019377</strain>
    </source>
</reference>
<comment type="caution">
    <text evidence="2">The sequence shown here is derived from an EMBL/GenBank/DDBJ whole genome shotgun (WGS) entry which is preliminary data.</text>
</comment>
<evidence type="ECO:0000313" key="2">
    <source>
        <dbReference type="EMBL" id="MFI2230228.1"/>
    </source>
</evidence>
<name>A0ABW7VUH6_9NOCA</name>
<evidence type="ECO:0000256" key="1">
    <source>
        <dbReference type="SAM" id="Phobius"/>
    </source>
</evidence>
<proteinExistence type="predicted"/>
<accession>A0ABW7VUH6</accession>
<keyword evidence="3" id="KW-1185">Reference proteome</keyword>